<dbReference type="InterPro" id="IPR051442">
    <property type="entry name" value="B3_domain"/>
</dbReference>
<feature type="compositionally biased region" description="Low complexity" evidence="6">
    <location>
        <begin position="183"/>
        <end position="192"/>
    </location>
</feature>
<evidence type="ECO:0000313" key="7">
    <source>
        <dbReference type="EMBL" id="KAL0460851.1"/>
    </source>
</evidence>
<dbReference type="CDD" id="cd10017">
    <property type="entry name" value="B3_DNA"/>
    <property type="match status" value="1"/>
</dbReference>
<dbReference type="GO" id="GO:0005634">
    <property type="term" value="C:nucleus"/>
    <property type="evidence" value="ECO:0007669"/>
    <property type="project" value="UniProtKB-SubCell"/>
</dbReference>
<proteinExistence type="predicted"/>
<reference evidence="7" key="2">
    <citation type="journal article" date="2024" name="Plant">
        <title>Genomic evolution and insights into agronomic trait innovations of Sesamum species.</title>
        <authorList>
            <person name="Miao H."/>
            <person name="Wang L."/>
            <person name="Qu L."/>
            <person name="Liu H."/>
            <person name="Sun Y."/>
            <person name="Le M."/>
            <person name="Wang Q."/>
            <person name="Wei S."/>
            <person name="Zheng Y."/>
            <person name="Lin W."/>
            <person name="Duan Y."/>
            <person name="Cao H."/>
            <person name="Xiong S."/>
            <person name="Wang X."/>
            <person name="Wei L."/>
            <person name="Li C."/>
            <person name="Ma Q."/>
            <person name="Ju M."/>
            <person name="Zhao R."/>
            <person name="Li G."/>
            <person name="Mu C."/>
            <person name="Tian Q."/>
            <person name="Mei H."/>
            <person name="Zhang T."/>
            <person name="Gao T."/>
            <person name="Zhang H."/>
        </authorList>
    </citation>
    <scope>NUCLEOTIDE SEQUENCE</scope>
    <source>
        <strain evidence="7">KEN1</strain>
    </source>
</reference>
<keyword evidence="4" id="KW-0804">Transcription</keyword>
<dbReference type="PANTHER" id="PTHR34269:SF11">
    <property type="entry name" value="B3 DOMAIN PROTEIN"/>
    <property type="match status" value="1"/>
</dbReference>
<evidence type="ECO:0000256" key="2">
    <source>
        <dbReference type="ARBA" id="ARBA00023015"/>
    </source>
</evidence>
<comment type="caution">
    <text evidence="7">The sequence shown here is derived from an EMBL/GenBank/DDBJ whole genome shotgun (WGS) entry which is preliminary data.</text>
</comment>
<evidence type="ECO:0000256" key="4">
    <source>
        <dbReference type="ARBA" id="ARBA00023163"/>
    </source>
</evidence>
<dbReference type="GO" id="GO:0003677">
    <property type="term" value="F:DNA binding"/>
    <property type="evidence" value="ECO:0007669"/>
    <property type="project" value="UniProtKB-KW"/>
</dbReference>
<dbReference type="EMBL" id="JACGWN010000002">
    <property type="protein sequence ID" value="KAL0460851.1"/>
    <property type="molecule type" value="Genomic_DNA"/>
</dbReference>
<keyword evidence="3" id="KW-0238">DNA-binding</keyword>
<feature type="region of interest" description="Disordered" evidence="6">
    <location>
        <begin position="73"/>
        <end position="97"/>
    </location>
</feature>
<feature type="region of interest" description="Disordered" evidence="6">
    <location>
        <begin position="180"/>
        <end position="239"/>
    </location>
</feature>
<dbReference type="InterPro" id="IPR003340">
    <property type="entry name" value="B3_DNA-bd"/>
</dbReference>
<reference evidence="7" key="1">
    <citation type="submission" date="2020-06" db="EMBL/GenBank/DDBJ databases">
        <authorList>
            <person name="Li T."/>
            <person name="Hu X."/>
            <person name="Zhang T."/>
            <person name="Song X."/>
            <person name="Zhang H."/>
            <person name="Dai N."/>
            <person name="Sheng W."/>
            <person name="Hou X."/>
            <person name="Wei L."/>
        </authorList>
    </citation>
    <scope>NUCLEOTIDE SEQUENCE</scope>
    <source>
        <strain evidence="7">KEN1</strain>
        <tissue evidence="7">Leaf</tissue>
    </source>
</reference>
<accession>A0AAW2Y5H2</accession>
<keyword evidence="2" id="KW-0805">Transcription regulation</keyword>
<dbReference type="SUPFAM" id="SSF101936">
    <property type="entry name" value="DNA-binding pseudobarrel domain"/>
    <property type="match status" value="1"/>
</dbReference>
<organism evidence="7">
    <name type="scientific">Sesamum latifolium</name>
    <dbReference type="NCBI Taxonomy" id="2727402"/>
    <lineage>
        <taxon>Eukaryota</taxon>
        <taxon>Viridiplantae</taxon>
        <taxon>Streptophyta</taxon>
        <taxon>Embryophyta</taxon>
        <taxon>Tracheophyta</taxon>
        <taxon>Spermatophyta</taxon>
        <taxon>Magnoliopsida</taxon>
        <taxon>eudicotyledons</taxon>
        <taxon>Gunneridae</taxon>
        <taxon>Pentapetalae</taxon>
        <taxon>asterids</taxon>
        <taxon>lamiids</taxon>
        <taxon>Lamiales</taxon>
        <taxon>Pedaliaceae</taxon>
        <taxon>Sesamum</taxon>
    </lineage>
</organism>
<dbReference type="Gene3D" id="2.40.330.10">
    <property type="entry name" value="DNA-binding pseudobarrel domain"/>
    <property type="match status" value="1"/>
</dbReference>
<gene>
    <name evidence="7" type="ORF">Slati_0712300</name>
</gene>
<evidence type="ECO:0000256" key="1">
    <source>
        <dbReference type="ARBA" id="ARBA00004123"/>
    </source>
</evidence>
<name>A0AAW2Y5H2_9LAMI</name>
<protein>
    <submittedName>
        <fullName evidence="7">B3 domain-containing protein</fullName>
    </submittedName>
</protein>
<evidence type="ECO:0000256" key="6">
    <source>
        <dbReference type="SAM" id="MobiDB-lite"/>
    </source>
</evidence>
<evidence type="ECO:0000256" key="5">
    <source>
        <dbReference type="ARBA" id="ARBA00023242"/>
    </source>
</evidence>
<comment type="subcellular location">
    <subcellularLocation>
        <location evidence="1">Nucleus</location>
    </subcellularLocation>
</comment>
<evidence type="ECO:0000256" key="3">
    <source>
        <dbReference type="ARBA" id="ARBA00023125"/>
    </source>
</evidence>
<dbReference type="InterPro" id="IPR015300">
    <property type="entry name" value="DNA-bd_pseudobarrel_sf"/>
</dbReference>
<dbReference type="AlphaFoldDB" id="A0AAW2Y5H2"/>
<dbReference type="PANTHER" id="PTHR34269">
    <property type="entry name" value="TRANSCRIPTION FACTOR B3-DOMAIN FAMILY-RELATED"/>
    <property type="match status" value="1"/>
</dbReference>
<sequence>MASSSFPSSSTHLSAKSHVAVAESEPQYYNFILASTDEEAITPITPLAHEHDDNCKRKVNEFFDAFASEGKPADEIAPTGAGVSTHLSPSTIKTKDAVGPTRNMALSSSTLSDRGKGKMPELFDAFASAGKPADETAPTEAGVSIDLSLDFAWPPTIKTKKEVGPSSNMALSSFPPSTHLSDAAAKSHVAAADTEPHVPTEGAISPITPLAHDNKGKRKVHESSGAFASEGKPADEIAPTEAGFSTDLSLHFPGPPKKTAVVNPGYHRTRDVVVPANLPDDGWKIKKVLMKSDVDGGGGGPGSVEVGVRDVDMGSEHVLVLKKWKGESSVLVKNWRSDFVKRRKLEEKDEIGLRWDDQNSKLEFTVLRKN</sequence>
<keyword evidence="5" id="KW-0539">Nucleus</keyword>